<dbReference type="eggNOG" id="ENOG50307D4">
    <property type="taxonomic scope" value="Bacteria"/>
</dbReference>
<dbReference type="EMBL" id="AGIP01000009">
    <property type="protein sequence ID" value="EHB62784.1"/>
    <property type="molecule type" value="Genomic_DNA"/>
</dbReference>
<feature type="signal peptide" evidence="1">
    <location>
        <begin position="1"/>
        <end position="32"/>
    </location>
</feature>
<dbReference type="PROSITE" id="PS51257">
    <property type="entry name" value="PROKAR_LIPOPROTEIN"/>
    <property type="match status" value="1"/>
</dbReference>
<reference evidence="2 3" key="1">
    <citation type="submission" date="2011-09" db="EMBL/GenBank/DDBJ databases">
        <title>The draft genome of Paenibacillus lactis 154.</title>
        <authorList>
            <consortium name="US DOE Joint Genome Institute (JGI-PGF)"/>
            <person name="Lucas S."/>
            <person name="Han J."/>
            <person name="Lapidus A."/>
            <person name="Cheng J.-F."/>
            <person name="Goodwin L."/>
            <person name="Pitluck S."/>
            <person name="Peters L."/>
            <person name="Land M.L."/>
            <person name="Hauser L."/>
            <person name="Siebers A."/>
            <person name="Thelen M."/>
            <person name="Hugenholtz P."/>
            <person name="Allgaier M."/>
            <person name="Woyke T.J."/>
        </authorList>
    </citation>
    <scope>NUCLEOTIDE SEQUENCE [LARGE SCALE GENOMIC DNA]</scope>
    <source>
        <strain evidence="2 3">154</strain>
    </source>
</reference>
<evidence type="ECO:0000256" key="1">
    <source>
        <dbReference type="SAM" id="SignalP"/>
    </source>
</evidence>
<dbReference type="AlphaFoldDB" id="G4HJ66"/>
<keyword evidence="1" id="KW-0732">Signal</keyword>
<dbReference type="STRING" id="743719.PaelaDRAFT_4027"/>
<evidence type="ECO:0000313" key="2">
    <source>
        <dbReference type="EMBL" id="EHB62784.1"/>
    </source>
</evidence>
<organism evidence="2 3">
    <name type="scientific">Paenibacillus lactis 154</name>
    <dbReference type="NCBI Taxonomy" id="743719"/>
    <lineage>
        <taxon>Bacteria</taxon>
        <taxon>Bacillati</taxon>
        <taxon>Bacillota</taxon>
        <taxon>Bacilli</taxon>
        <taxon>Bacillales</taxon>
        <taxon>Paenibacillaceae</taxon>
        <taxon>Paenibacillus</taxon>
    </lineage>
</organism>
<name>G4HJ66_9BACL</name>
<dbReference type="Proteomes" id="UP000003891">
    <property type="component" value="Unassembled WGS sequence"/>
</dbReference>
<evidence type="ECO:0000313" key="3">
    <source>
        <dbReference type="Proteomes" id="UP000003891"/>
    </source>
</evidence>
<accession>G4HJ66</accession>
<proteinExistence type="predicted"/>
<feature type="chain" id="PRO_5038439804" evidence="1">
    <location>
        <begin position="33"/>
        <end position="182"/>
    </location>
</feature>
<gene>
    <name evidence="2" type="ORF">PaelaDRAFT_4027</name>
</gene>
<sequence length="182" mass="20730">MRSKRYFVNVFGKIFAMLLLVMALGCSGTSKQDVLDFLSSDSKDQYKIHLFYETYSGLDMQLLEFMNSSDVLLKVIQGIQVYDLETPTNRDIADKIGLDRFPAIMVTNDKEVVLKTQELEDIRSFYCSVTPIHCSYLKLGSSFPKQHDCGSDDGESGKNNSSHSIIFPMCMCRIRRKQPSPR</sequence>
<protein>
    <submittedName>
        <fullName evidence="2">Uncharacterized protein</fullName>
    </submittedName>
</protein>